<feature type="signal peptide" evidence="2">
    <location>
        <begin position="1"/>
        <end position="28"/>
    </location>
</feature>
<dbReference type="InterPro" id="IPR013517">
    <property type="entry name" value="FG-GAP"/>
</dbReference>
<keyword evidence="1 2" id="KW-0732">Signal</keyword>
<evidence type="ECO:0000256" key="1">
    <source>
        <dbReference type="ARBA" id="ARBA00022729"/>
    </source>
</evidence>
<dbReference type="NCBIfam" id="TIGR04183">
    <property type="entry name" value="Por_Secre_tail"/>
    <property type="match status" value="1"/>
</dbReference>
<protein>
    <submittedName>
        <fullName evidence="5">FG-GAP-like repeat-containing protein</fullName>
    </submittedName>
</protein>
<name>A0ABT2W991_9FLAO</name>
<evidence type="ECO:0000259" key="3">
    <source>
        <dbReference type="Pfam" id="PF07593"/>
    </source>
</evidence>
<dbReference type="InterPro" id="IPR027039">
    <property type="entry name" value="Crtac1"/>
</dbReference>
<evidence type="ECO:0000256" key="2">
    <source>
        <dbReference type="SAM" id="SignalP"/>
    </source>
</evidence>
<dbReference type="Gene3D" id="2.130.10.130">
    <property type="entry name" value="Integrin alpha, N-terminal"/>
    <property type="match status" value="1"/>
</dbReference>
<evidence type="ECO:0000313" key="6">
    <source>
        <dbReference type="Proteomes" id="UP001208649"/>
    </source>
</evidence>
<dbReference type="PANTHER" id="PTHR16026:SF0">
    <property type="entry name" value="CARTILAGE ACIDIC PROTEIN 1"/>
    <property type="match status" value="1"/>
</dbReference>
<dbReference type="PANTHER" id="PTHR16026">
    <property type="entry name" value="CARTILAGE ACIDIC PROTEIN 1"/>
    <property type="match status" value="1"/>
</dbReference>
<dbReference type="SUPFAM" id="SSF69318">
    <property type="entry name" value="Integrin alpha N-terminal domain"/>
    <property type="match status" value="2"/>
</dbReference>
<reference evidence="6" key="1">
    <citation type="submission" date="2023-07" db="EMBL/GenBank/DDBJ databases">
        <title>Chryseobacterium sp. strain PBS4-4 Genome sequencing and assembly.</title>
        <authorList>
            <person name="Jung Y."/>
        </authorList>
    </citation>
    <scope>NUCLEOTIDE SEQUENCE [LARGE SCALE GENOMIC DNA]</scope>
    <source>
        <strain evidence="6">PBS4-4</strain>
    </source>
</reference>
<dbReference type="Pfam" id="PF07593">
    <property type="entry name" value="UnbV_ASPIC"/>
    <property type="match status" value="1"/>
</dbReference>
<dbReference type="InterPro" id="IPR028994">
    <property type="entry name" value="Integrin_alpha_N"/>
</dbReference>
<gene>
    <name evidence="5" type="ORF">NZ698_08445</name>
</gene>
<dbReference type="InterPro" id="IPR026444">
    <property type="entry name" value="Secre_tail"/>
</dbReference>
<dbReference type="Pfam" id="PF13517">
    <property type="entry name" value="FG-GAP_3"/>
    <property type="match status" value="2"/>
</dbReference>
<comment type="caution">
    <text evidence="5">The sequence shown here is derived from an EMBL/GenBank/DDBJ whole genome shotgun (WGS) entry which is preliminary data.</text>
</comment>
<feature type="domain" description="ASPIC/UnbV" evidence="3">
    <location>
        <begin position="516"/>
        <end position="582"/>
    </location>
</feature>
<organism evidence="5 6">
    <name type="scientific">Chryseobacterium edaphi</name>
    <dbReference type="NCBI Taxonomy" id="2976532"/>
    <lineage>
        <taxon>Bacteria</taxon>
        <taxon>Pseudomonadati</taxon>
        <taxon>Bacteroidota</taxon>
        <taxon>Flavobacteriia</taxon>
        <taxon>Flavobacteriales</taxon>
        <taxon>Weeksellaceae</taxon>
        <taxon>Chryseobacterium group</taxon>
        <taxon>Chryseobacterium</taxon>
    </lineage>
</organism>
<sequence>MKKTALFILMFSITWGIAQLNCSSALVAAVGTNTAPTITGAAPTIFCGLSTTTLPTAGIWYKFTATQTASINVTTSIPGQSVDTRLIIYKGNCSALTCVTSNDDYSGGAGTYNYASEVTFSSVAGTTYYIVFDNKWTSSGFNFNVNEVVVPPDRVTFIPQSVSSAGTLNNCVVDMNGDYLDDIVSVVNATQIVISYQQTGGTFNNVTYTVPTTTVTPSWSIAAGDYDNNGYNDLVYGSGSGITFVKANSTGTGFTVDRKPQSYLCQRSNFVDINNDGKLDAFICDDNAPNRYYLNDGTNMNHNQGGLGDFPTGGNYASIWTDFDNDGDMDLYIAKCNSAGAGNGGNLDELHRNNGNGTFTNVAAAANMLNPIQSWSSAWGDFNNDGWMDSVVGMNAASDVSSKVMKNNGNGTFSDMSAGSGYDTASATSREYVTHDFDNDGFLDVLSSNKIMFGNGNFTFISSNTYDLDAYNRPIGDLNNDGFLDIQKGSTIMMNAGNTNKWLKVTLKGIQSNRNGIGARVEIHGAWGKQIRDVQSGTGFRNMSSLNTHFGIGQATAITKVVVRWPSGTIDVVNNVTPNTTLHIVEGSFLDTKEVENVQDLLTIYPNPTYDMINIKTKKGIDIVEAKIYELSGRMVLQTKVERNSISVKNLNQGDYLLILTDKNGKTHSQKIIKK</sequence>
<proteinExistence type="predicted"/>
<evidence type="ECO:0000259" key="4">
    <source>
        <dbReference type="Pfam" id="PF18962"/>
    </source>
</evidence>
<dbReference type="InterPro" id="IPR011519">
    <property type="entry name" value="UnbV_ASPIC"/>
</dbReference>
<evidence type="ECO:0000313" key="5">
    <source>
        <dbReference type="EMBL" id="MCU7617225.1"/>
    </source>
</evidence>
<dbReference type="RefSeq" id="WP_263002673.1">
    <property type="nucleotide sequence ID" value="NZ_JAOTEM010000002.1"/>
</dbReference>
<accession>A0ABT2W991</accession>
<feature type="chain" id="PRO_5047333107" evidence="2">
    <location>
        <begin position="29"/>
        <end position="675"/>
    </location>
</feature>
<dbReference type="Proteomes" id="UP001208649">
    <property type="component" value="Unassembled WGS sequence"/>
</dbReference>
<dbReference type="EMBL" id="JAOTEM010000002">
    <property type="protein sequence ID" value="MCU7617225.1"/>
    <property type="molecule type" value="Genomic_DNA"/>
</dbReference>
<feature type="domain" description="Secretion system C-terminal sorting" evidence="4">
    <location>
        <begin position="604"/>
        <end position="673"/>
    </location>
</feature>
<keyword evidence="6" id="KW-1185">Reference proteome</keyword>
<dbReference type="Pfam" id="PF18962">
    <property type="entry name" value="Por_Secre_tail"/>
    <property type="match status" value="1"/>
</dbReference>
<dbReference type="Gene3D" id="2.60.120.380">
    <property type="match status" value="1"/>
</dbReference>